<organism evidence="1">
    <name type="scientific">Salix viminalis</name>
    <name type="common">Common osier</name>
    <name type="synonym">Basket willow</name>
    <dbReference type="NCBI Taxonomy" id="40686"/>
    <lineage>
        <taxon>Eukaryota</taxon>
        <taxon>Viridiplantae</taxon>
        <taxon>Streptophyta</taxon>
        <taxon>Embryophyta</taxon>
        <taxon>Tracheophyta</taxon>
        <taxon>Spermatophyta</taxon>
        <taxon>Magnoliopsida</taxon>
        <taxon>eudicotyledons</taxon>
        <taxon>Gunneridae</taxon>
        <taxon>Pentapetalae</taxon>
        <taxon>rosids</taxon>
        <taxon>fabids</taxon>
        <taxon>Malpighiales</taxon>
        <taxon>Salicaceae</taxon>
        <taxon>Saliceae</taxon>
        <taxon>Salix</taxon>
    </lineage>
</organism>
<reference evidence="1" key="1">
    <citation type="submission" date="2019-03" db="EMBL/GenBank/DDBJ databases">
        <authorList>
            <person name="Mank J."/>
            <person name="Almeida P."/>
        </authorList>
    </citation>
    <scope>NUCLEOTIDE SEQUENCE</scope>
    <source>
        <strain evidence="1">78183</strain>
    </source>
</reference>
<proteinExistence type="predicted"/>
<accession>A0A6N2NCA1</accession>
<dbReference type="EMBL" id="CAADRP010002262">
    <property type="protein sequence ID" value="VFU64714.1"/>
    <property type="molecule type" value="Genomic_DNA"/>
</dbReference>
<protein>
    <submittedName>
        <fullName evidence="1">Uncharacterized protein</fullName>
    </submittedName>
</protein>
<evidence type="ECO:0000313" key="1">
    <source>
        <dbReference type="EMBL" id="VFU64714.1"/>
    </source>
</evidence>
<name>A0A6N2NCA1_SALVM</name>
<dbReference type="AlphaFoldDB" id="A0A6N2NCA1"/>
<sequence>MDRSADSAWNPGAGKINGPHSVYLLRLQANHYSPGNQCVSEKLMIHRPILETNRHKLYQGLLPPCLVEAHCFRHSPQNDTLSLCILHTYPGVA</sequence>
<gene>
    <name evidence="1" type="ORF">SVIM_LOCUS495739</name>
</gene>